<dbReference type="Gene3D" id="1.10.287.70">
    <property type="match status" value="1"/>
</dbReference>
<dbReference type="PANTHER" id="PTHR11767:SF113">
    <property type="entry name" value="INWARDLY RECTIFYING POTASSIUM CHANNEL 2, ISOFORM D"/>
    <property type="match status" value="1"/>
</dbReference>
<evidence type="ECO:0000256" key="1">
    <source>
        <dbReference type="ARBA" id="ARBA00004141"/>
    </source>
</evidence>
<evidence type="ECO:0000256" key="7">
    <source>
        <dbReference type="ARBA" id="ARBA00022989"/>
    </source>
</evidence>
<evidence type="ECO:0000313" key="16">
    <source>
        <dbReference type="EMBL" id="KAJ8963563.1"/>
    </source>
</evidence>
<keyword evidence="7 13" id="KW-1133">Transmembrane helix</keyword>
<feature type="transmembrane region" description="Helical" evidence="13">
    <location>
        <begin position="126"/>
        <end position="144"/>
    </location>
</feature>
<evidence type="ECO:0000313" key="17">
    <source>
        <dbReference type="Proteomes" id="UP001162156"/>
    </source>
</evidence>
<evidence type="ECO:0000256" key="5">
    <source>
        <dbReference type="ARBA" id="ARBA00022882"/>
    </source>
</evidence>
<dbReference type="GO" id="GO:0005886">
    <property type="term" value="C:plasma membrane"/>
    <property type="evidence" value="ECO:0007669"/>
    <property type="project" value="TreeGrafter"/>
</dbReference>
<comment type="similarity">
    <text evidence="11">Belongs to the inward rectifier-type potassium channel (TC 1.A.2.1) family.</text>
</comment>
<evidence type="ECO:0000256" key="6">
    <source>
        <dbReference type="ARBA" id="ARBA00022958"/>
    </source>
</evidence>
<dbReference type="InterPro" id="IPR016449">
    <property type="entry name" value="K_chnl_inward-rec_Kir"/>
</dbReference>
<keyword evidence="2 11" id="KW-0813">Transport</keyword>
<evidence type="ECO:0000256" key="9">
    <source>
        <dbReference type="ARBA" id="ARBA00023136"/>
    </source>
</evidence>
<dbReference type="GO" id="GO:0005242">
    <property type="term" value="F:inward rectifier potassium channel activity"/>
    <property type="evidence" value="ECO:0007669"/>
    <property type="project" value="InterPro"/>
</dbReference>
<keyword evidence="10 11" id="KW-0407">Ion channel</keyword>
<reference evidence="16" key="1">
    <citation type="journal article" date="2023" name="Insect Mol. Biol.">
        <title>Genome sequencing provides insights into the evolution of gene families encoding plant cell wall-degrading enzymes in longhorned beetles.</title>
        <authorList>
            <person name="Shin N.R."/>
            <person name="Okamura Y."/>
            <person name="Kirsch R."/>
            <person name="Pauchet Y."/>
        </authorList>
    </citation>
    <scope>NUCLEOTIDE SEQUENCE</scope>
    <source>
        <strain evidence="16">RBIC_L_NR</strain>
    </source>
</reference>
<dbReference type="InterPro" id="IPR040445">
    <property type="entry name" value="Kir_TM"/>
</dbReference>
<keyword evidence="9 13" id="KW-0472">Membrane</keyword>
<comment type="caution">
    <text evidence="16">The sequence shown here is derived from an EMBL/GenBank/DDBJ whole genome shotgun (WGS) entry which is preliminary data.</text>
</comment>
<dbReference type="AlphaFoldDB" id="A0AAV8ZGR4"/>
<dbReference type="PANTHER" id="PTHR11767">
    <property type="entry name" value="INWARD RECTIFIER POTASSIUM CHANNEL"/>
    <property type="match status" value="1"/>
</dbReference>
<feature type="region of interest" description="Disordered" evidence="12">
    <location>
        <begin position="419"/>
        <end position="451"/>
    </location>
</feature>
<dbReference type="InterPro" id="IPR041647">
    <property type="entry name" value="IRK_C"/>
</dbReference>
<dbReference type="InterPro" id="IPR013518">
    <property type="entry name" value="K_chnl_inward-rec_Kir_cyto"/>
</dbReference>
<sequence length="486" mass="55708">MTTEFDEIVVDKGVSENTKNNEFYPFYVCRRNSRRKSSLQSLHHRRSCRLVKRLVRKSGKSSIHRNTANSQHLFRYLLDLSNTLIESNWKWLMLAVSLAFILTWLIFAGLWMIIAIDNEEVASKNSGPCLGGINGFAGYLLFSIETQSTIGYGTRYINGYCPEAVFLMCVQIILGVCICGSLICIVYLKMIRPHKLHAMNCFSKFSVICQRDGELCLIFRVRDSANKYECLTQMSAYLVQKRKGELFLKSIKLEPVGILIWPVEVVHRINEYSPFWDLSAKDLIIKRFEIIIVMDGTSLATSNTSRTTTSYLSREIKWGYRFKSCTTYDKVKRMYVVNHSLFNKLEEIDTPLCSSKRLRQVYSELVSLTTSEFSPNTSKYSSPLFSDMKTFQACKEEEEDQFSNSIVTTSAIVHAKEDEHNIDKTGQNIKSEMEEETDEDSSSGNELTFQDLSLDDLTKENVKSYSNLGGKTKKFDPDIAKFCFGR</sequence>
<dbReference type="PRINTS" id="PR01320">
    <property type="entry name" value="KIRCHANNEL"/>
</dbReference>
<evidence type="ECO:0000256" key="13">
    <source>
        <dbReference type="SAM" id="Phobius"/>
    </source>
</evidence>
<dbReference type="Pfam" id="PF01007">
    <property type="entry name" value="IRK"/>
    <property type="match status" value="1"/>
</dbReference>
<evidence type="ECO:0000256" key="3">
    <source>
        <dbReference type="ARBA" id="ARBA00022538"/>
    </source>
</evidence>
<dbReference type="GO" id="GO:0034702">
    <property type="term" value="C:monoatomic ion channel complex"/>
    <property type="evidence" value="ECO:0007669"/>
    <property type="project" value="UniProtKB-KW"/>
</dbReference>
<feature type="transmembrane region" description="Helical" evidence="13">
    <location>
        <begin position="91"/>
        <end position="114"/>
    </location>
</feature>
<evidence type="ECO:0000256" key="4">
    <source>
        <dbReference type="ARBA" id="ARBA00022692"/>
    </source>
</evidence>
<organism evidence="16 17">
    <name type="scientific">Rhamnusium bicolor</name>
    <dbReference type="NCBI Taxonomy" id="1586634"/>
    <lineage>
        <taxon>Eukaryota</taxon>
        <taxon>Metazoa</taxon>
        <taxon>Ecdysozoa</taxon>
        <taxon>Arthropoda</taxon>
        <taxon>Hexapoda</taxon>
        <taxon>Insecta</taxon>
        <taxon>Pterygota</taxon>
        <taxon>Neoptera</taxon>
        <taxon>Endopterygota</taxon>
        <taxon>Coleoptera</taxon>
        <taxon>Polyphaga</taxon>
        <taxon>Cucujiformia</taxon>
        <taxon>Chrysomeloidea</taxon>
        <taxon>Cerambycidae</taxon>
        <taxon>Lepturinae</taxon>
        <taxon>Rhagiini</taxon>
        <taxon>Rhamnusium</taxon>
    </lineage>
</organism>
<dbReference type="SUPFAM" id="SSF81296">
    <property type="entry name" value="E set domains"/>
    <property type="match status" value="1"/>
</dbReference>
<comment type="subcellular location">
    <subcellularLocation>
        <location evidence="1 11">Membrane</location>
        <topology evidence="1 11">Multi-pass membrane protein</topology>
    </subcellularLocation>
</comment>
<evidence type="ECO:0000259" key="15">
    <source>
        <dbReference type="Pfam" id="PF17655"/>
    </source>
</evidence>
<dbReference type="Proteomes" id="UP001162156">
    <property type="component" value="Unassembled WGS sequence"/>
</dbReference>
<accession>A0AAV8ZGR4</accession>
<keyword evidence="6 11" id="KW-0630">Potassium</keyword>
<evidence type="ECO:0000256" key="11">
    <source>
        <dbReference type="RuleBase" id="RU003822"/>
    </source>
</evidence>
<dbReference type="Pfam" id="PF17655">
    <property type="entry name" value="IRK_C"/>
    <property type="match status" value="1"/>
</dbReference>
<feature type="domain" description="Inward rectifier potassium channel C-terminal" evidence="15">
    <location>
        <begin position="202"/>
        <end position="360"/>
    </location>
</feature>
<dbReference type="EMBL" id="JANEYF010001532">
    <property type="protein sequence ID" value="KAJ8963563.1"/>
    <property type="molecule type" value="Genomic_DNA"/>
</dbReference>
<dbReference type="GO" id="GO:0034765">
    <property type="term" value="P:regulation of monoatomic ion transmembrane transport"/>
    <property type="evidence" value="ECO:0007669"/>
    <property type="project" value="TreeGrafter"/>
</dbReference>
<keyword evidence="4 11" id="KW-0812">Transmembrane</keyword>
<keyword evidence="17" id="KW-1185">Reference proteome</keyword>
<keyword evidence="5 11" id="KW-0851">Voltage-gated channel</keyword>
<feature type="transmembrane region" description="Helical" evidence="13">
    <location>
        <begin position="164"/>
        <end position="188"/>
    </location>
</feature>
<evidence type="ECO:0000256" key="10">
    <source>
        <dbReference type="ARBA" id="ARBA00023303"/>
    </source>
</evidence>
<dbReference type="InterPro" id="IPR014756">
    <property type="entry name" value="Ig_E-set"/>
</dbReference>
<keyword evidence="8 11" id="KW-0406">Ion transport</keyword>
<keyword evidence="3 11" id="KW-0633">Potassium transport</keyword>
<dbReference type="GO" id="GO:1990573">
    <property type="term" value="P:potassium ion import across plasma membrane"/>
    <property type="evidence" value="ECO:0007669"/>
    <property type="project" value="TreeGrafter"/>
</dbReference>
<gene>
    <name evidence="16" type="ORF">NQ314_005548</name>
</gene>
<name>A0AAV8ZGR4_9CUCU</name>
<evidence type="ECO:0000256" key="2">
    <source>
        <dbReference type="ARBA" id="ARBA00022448"/>
    </source>
</evidence>
<feature type="domain" description="Potassium channel inwardly rectifying transmembrane" evidence="14">
    <location>
        <begin position="55"/>
        <end position="193"/>
    </location>
</feature>
<evidence type="ECO:0000256" key="8">
    <source>
        <dbReference type="ARBA" id="ARBA00023065"/>
    </source>
</evidence>
<dbReference type="SUPFAM" id="SSF81324">
    <property type="entry name" value="Voltage-gated potassium channels"/>
    <property type="match status" value="1"/>
</dbReference>
<dbReference type="Gene3D" id="2.60.40.1400">
    <property type="entry name" value="G protein-activated inward rectifier potassium channel 1"/>
    <property type="match status" value="1"/>
</dbReference>
<evidence type="ECO:0000256" key="12">
    <source>
        <dbReference type="SAM" id="MobiDB-lite"/>
    </source>
</evidence>
<protein>
    <submittedName>
        <fullName evidence="16">Uncharacterized protein</fullName>
    </submittedName>
</protein>
<evidence type="ECO:0000259" key="14">
    <source>
        <dbReference type="Pfam" id="PF01007"/>
    </source>
</evidence>
<proteinExistence type="inferred from homology"/>